<feature type="chain" id="PRO_5045782110" description="Hexosyltransferase" evidence="1">
    <location>
        <begin position="17"/>
        <end position="126"/>
    </location>
</feature>
<evidence type="ECO:0000313" key="3">
    <source>
        <dbReference type="Proteomes" id="UP000823872"/>
    </source>
</evidence>
<dbReference type="GeneTree" id="ENSGT00940000156562"/>
<reference evidence="2" key="3">
    <citation type="submission" date="2025-09" db="UniProtKB">
        <authorList>
            <consortium name="Ensembl"/>
        </authorList>
    </citation>
    <scope>IDENTIFICATION</scope>
    <source>
        <strain evidence="2">breed Abyssinian</strain>
    </source>
</reference>
<keyword evidence="3" id="KW-1185">Reference proteome</keyword>
<sequence length="126" mass="14075">MRNWLVLLCPCVLGAALHLWLRLRSPPPARASGAGPADQLALFPPWKSSHYDVVVGVLSARHNHELRNVIRSTWLKHLMQHPSLSQRIFSWCYLYVTSRIQPLITLTAALGTPVLLPSAHRCLSPG</sequence>
<keyword evidence="1" id="KW-0732">Signal</keyword>
<feature type="signal peptide" evidence="1">
    <location>
        <begin position="1"/>
        <end position="16"/>
    </location>
</feature>
<dbReference type="Proteomes" id="UP000823872">
    <property type="component" value="Chromosome D2"/>
</dbReference>
<evidence type="ECO:0000313" key="2">
    <source>
        <dbReference type="Ensembl" id="ENSFCTP00005040503.1"/>
    </source>
</evidence>
<gene>
    <name evidence="2" type="primary">B3GALNT2</name>
</gene>
<evidence type="ECO:0000256" key="1">
    <source>
        <dbReference type="SAM" id="SignalP"/>
    </source>
</evidence>
<reference evidence="2 3" key="1">
    <citation type="submission" date="2021-02" db="EMBL/GenBank/DDBJ databases">
        <title>Safari Cat Assemblies.</title>
        <authorList>
            <person name="Bredemeyer K.R."/>
            <person name="Murphy W.J."/>
        </authorList>
    </citation>
    <scope>NUCLEOTIDE SEQUENCE [LARGE SCALE GENOMIC DNA]</scope>
</reference>
<reference evidence="2" key="2">
    <citation type="submission" date="2025-08" db="UniProtKB">
        <authorList>
            <consortium name="Ensembl"/>
        </authorList>
    </citation>
    <scope>IDENTIFICATION</scope>
    <source>
        <strain evidence="2">breed Abyssinian</strain>
    </source>
</reference>
<organism evidence="2 3">
    <name type="scientific">Felis catus</name>
    <name type="common">Cat</name>
    <name type="synonym">Felis silvestris catus</name>
    <dbReference type="NCBI Taxonomy" id="9685"/>
    <lineage>
        <taxon>Eukaryota</taxon>
        <taxon>Metazoa</taxon>
        <taxon>Chordata</taxon>
        <taxon>Craniata</taxon>
        <taxon>Vertebrata</taxon>
        <taxon>Euteleostomi</taxon>
        <taxon>Mammalia</taxon>
        <taxon>Eutheria</taxon>
        <taxon>Laurasiatheria</taxon>
        <taxon>Carnivora</taxon>
        <taxon>Feliformia</taxon>
        <taxon>Felidae</taxon>
        <taxon>Felinae</taxon>
        <taxon>Felis</taxon>
    </lineage>
</organism>
<accession>A0ABI7Z025</accession>
<proteinExistence type="predicted"/>
<evidence type="ECO:0008006" key="4">
    <source>
        <dbReference type="Google" id="ProtNLM"/>
    </source>
</evidence>
<protein>
    <recommendedName>
        <fullName evidence="4">Hexosyltransferase</fullName>
    </recommendedName>
</protein>
<name>A0ABI7Z025_FELCA</name>
<dbReference type="Ensembl" id="ENSFCTT00005054993.1">
    <property type="protein sequence ID" value="ENSFCTP00005040503.1"/>
    <property type="gene ID" value="ENSFCTG00005019104.1"/>
</dbReference>